<protein>
    <submittedName>
        <fullName evidence="2">Uncharacterized protein</fullName>
    </submittedName>
</protein>
<accession>A0A4Z2EM19</accession>
<evidence type="ECO:0000313" key="2">
    <source>
        <dbReference type="EMBL" id="TNN29829.1"/>
    </source>
</evidence>
<sequence length="184" mass="19580">MTFYRVQGPESSSPGGRAPRGAPMSPVGHQVLDLVSRAFLGPAVDGVGGFLRHRVGQALNVSPKLCLNQVQVGGRHRNALGWEDGHALPQVGDGAPQVLKQVWGQQVDSHSQAESLQQLFLGRPVGGAHQRQQPSRQREGGEEDVVIGPAGHGSVQPGGEVRVPLSQNLHRPRGALTQEEEADQ</sequence>
<reference evidence="2 3" key="1">
    <citation type="submission" date="2019-03" db="EMBL/GenBank/DDBJ databases">
        <title>First draft genome of Liparis tanakae, snailfish: a comprehensive survey of snailfish specific genes.</title>
        <authorList>
            <person name="Kim W."/>
            <person name="Song I."/>
            <person name="Jeong J.-H."/>
            <person name="Kim D."/>
            <person name="Kim S."/>
            <person name="Ryu S."/>
            <person name="Song J.Y."/>
            <person name="Lee S.K."/>
        </authorList>
    </citation>
    <scope>NUCLEOTIDE SEQUENCE [LARGE SCALE GENOMIC DNA]</scope>
    <source>
        <tissue evidence="2">Muscle</tissue>
    </source>
</reference>
<comment type="caution">
    <text evidence="2">The sequence shown here is derived from an EMBL/GenBank/DDBJ whole genome shotgun (WGS) entry which is preliminary data.</text>
</comment>
<evidence type="ECO:0000313" key="3">
    <source>
        <dbReference type="Proteomes" id="UP000314294"/>
    </source>
</evidence>
<dbReference type="AlphaFoldDB" id="A0A4Z2EM19"/>
<feature type="region of interest" description="Disordered" evidence="1">
    <location>
        <begin position="124"/>
        <end position="184"/>
    </location>
</feature>
<gene>
    <name evidence="2" type="ORF">EYF80_060022</name>
</gene>
<dbReference type="Proteomes" id="UP000314294">
    <property type="component" value="Unassembled WGS sequence"/>
</dbReference>
<feature type="region of interest" description="Disordered" evidence="1">
    <location>
        <begin position="1"/>
        <end position="25"/>
    </location>
</feature>
<proteinExistence type="predicted"/>
<evidence type="ECO:0000256" key="1">
    <source>
        <dbReference type="SAM" id="MobiDB-lite"/>
    </source>
</evidence>
<dbReference type="EMBL" id="SRLO01005159">
    <property type="protein sequence ID" value="TNN29829.1"/>
    <property type="molecule type" value="Genomic_DNA"/>
</dbReference>
<keyword evidence="3" id="KW-1185">Reference proteome</keyword>
<name>A0A4Z2EM19_9TELE</name>
<organism evidence="2 3">
    <name type="scientific">Liparis tanakae</name>
    <name type="common">Tanaka's snailfish</name>
    <dbReference type="NCBI Taxonomy" id="230148"/>
    <lineage>
        <taxon>Eukaryota</taxon>
        <taxon>Metazoa</taxon>
        <taxon>Chordata</taxon>
        <taxon>Craniata</taxon>
        <taxon>Vertebrata</taxon>
        <taxon>Euteleostomi</taxon>
        <taxon>Actinopterygii</taxon>
        <taxon>Neopterygii</taxon>
        <taxon>Teleostei</taxon>
        <taxon>Neoteleostei</taxon>
        <taxon>Acanthomorphata</taxon>
        <taxon>Eupercaria</taxon>
        <taxon>Perciformes</taxon>
        <taxon>Cottioidei</taxon>
        <taxon>Cottales</taxon>
        <taxon>Liparidae</taxon>
        <taxon>Liparis</taxon>
    </lineage>
</organism>